<dbReference type="PIRSF" id="PIRSF005211">
    <property type="entry name" value="Ab_hydro_YheT"/>
    <property type="match status" value="1"/>
</dbReference>
<evidence type="ECO:0000256" key="1">
    <source>
        <dbReference type="ARBA" id="ARBA00010884"/>
    </source>
</evidence>
<dbReference type="Gene3D" id="3.40.50.1820">
    <property type="entry name" value="alpha/beta hydrolase"/>
    <property type="match status" value="1"/>
</dbReference>
<reference evidence="4 5" key="1">
    <citation type="submission" date="2018-01" db="EMBL/GenBank/DDBJ databases">
        <authorList>
            <person name="Fu G.-Y."/>
        </authorList>
    </citation>
    <scope>NUCLEOTIDE SEQUENCE [LARGE SCALE GENOMIC DNA]</scope>
    <source>
        <strain evidence="4 5">SY39</strain>
    </source>
</reference>
<feature type="active site" description="Charge relay system" evidence="2">
    <location>
        <position position="292"/>
    </location>
</feature>
<evidence type="ECO:0000259" key="3">
    <source>
        <dbReference type="Pfam" id="PF00561"/>
    </source>
</evidence>
<name>A0A2I6S5Z7_9RHOO</name>
<dbReference type="GO" id="GO:0047372">
    <property type="term" value="F:monoacylglycerol lipase activity"/>
    <property type="evidence" value="ECO:0007669"/>
    <property type="project" value="TreeGrafter"/>
</dbReference>
<dbReference type="PANTHER" id="PTHR10794">
    <property type="entry name" value="ABHYDROLASE DOMAIN-CONTAINING PROTEIN"/>
    <property type="match status" value="1"/>
</dbReference>
<dbReference type="RefSeq" id="WP_102246759.1">
    <property type="nucleotide sequence ID" value="NZ_CP025682.1"/>
</dbReference>
<accession>A0A2I6S5Z7</accession>
<dbReference type="GO" id="GO:0034338">
    <property type="term" value="F:short-chain carboxylesterase activity"/>
    <property type="evidence" value="ECO:0007669"/>
    <property type="project" value="TreeGrafter"/>
</dbReference>
<dbReference type="InterPro" id="IPR000073">
    <property type="entry name" value="AB_hydrolase_1"/>
</dbReference>
<dbReference type="AlphaFoldDB" id="A0A2I6S5Z7"/>
<keyword evidence="4" id="KW-0378">Hydrolase</keyword>
<gene>
    <name evidence="4" type="ORF">C0099_06920</name>
</gene>
<dbReference type="InterPro" id="IPR012020">
    <property type="entry name" value="ABHD4"/>
</dbReference>
<feature type="active site" description="Charge relay system" evidence="2">
    <location>
        <position position="264"/>
    </location>
</feature>
<proteinExistence type="inferred from homology"/>
<dbReference type="OrthoDB" id="332676at2"/>
<feature type="domain" description="AB hydrolase-1" evidence="3">
    <location>
        <begin position="57"/>
        <end position="295"/>
    </location>
</feature>
<evidence type="ECO:0000313" key="4">
    <source>
        <dbReference type="EMBL" id="AUN94692.1"/>
    </source>
</evidence>
<feature type="active site" description="Charge relay system" evidence="2">
    <location>
        <position position="137"/>
    </location>
</feature>
<dbReference type="PANTHER" id="PTHR10794:SF94">
    <property type="entry name" value="ESTERASE YHET-RELATED"/>
    <property type="match status" value="1"/>
</dbReference>
<dbReference type="KEGG" id="atw:C0099_06920"/>
<keyword evidence="5" id="KW-1185">Reference proteome</keyword>
<evidence type="ECO:0000313" key="5">
    <source>
        <dbReference type="Proteomes" id="UP000242205"/>
    </source>
</evidence>
<dbReference type="SUPFAM" id="SSF53474">
    <property type="entry name" value="alpha/beta-Hydrolases"/>
    <property type="match status" value="1"/>
</dbReference>
<dbReference type="InterPro" id="IPR029058">
    <property type="entry name" value="AB_hydrolase_fold"/>
</dbReference>
<dbReference type="Proteomes" id="UP000242205">
    <property type="component" value="Chromosome"/>
</dbReference>
<dbReference type="Pfam" id="PF00561">
    <property type="entry name" value="Abhydrolase_1"/>
    <property type="match status" value="1"/>
</dbReference>
<protein>
    <submittedName>
        <fullName evidence="4">Hydrolase</fullName>
    </submittedName>
</protein>
<sequence length="332" mass="36833">MNARYLPPWWLPGAHLQTIWPLARKRALPPLRRERVATPDGDFVDFDWLAHAPADAPLLVLFHGLEGSSHSHYSRSLLRAASARGWRAVVAHFRGCSGEPNRMARAYHSGDSDEIDWMLARLRSEAGAAPLFAVGVSLGGNALLKWLGERGERARERLAAAVAVCPPLDLTVSGDALARGFNRVYARHFLASLKPKALAKLELEPHLFDRERMLRATTLRQFDDVYTAPAHGFRDADDYWTRASSRPWLRHVCVPTLLLTAANDPFVPTDALPAASELSAAVRHDHLAAGGHVGFVAGRWPGHLDWLPETLLDFLAENPRQSHSNHNDSAHR</sequence>
<dbReference type="EMBL" id="CP025682">
    <property type="protein sequence ID" value="AUN94692.1"/>
    <property type="molecule type" value="Genomic_DNA"/>
</dbReference>
<dbReference type="InterPro" id="IPR050960">
    <property type="entry name" value="AB_hydrolase_4_sf"/>
</dbReference>
<dbReference type="NCBIfam" id="NF008218">
    <property type="entry name" value="PRK10985.1"/>
    <property type="match status" value="1"/>
</dbReference>
<evidence type="ECO:0000256" key="2">
    <source>
        <dbReference type="PIRSR" id="PIRSR005211-1"/>
    </source>
</evidence>
<organism evidence="4 5">
    <name type="scientific">Pseudazoarcus pumilus</name>
    <dbReference type="NCBI Taxonomy" id="2067960"/>
    <lineage>
        <taxon>Bacteria</taxon>
        <taxon>Pseudomonadati</taxon>
        <taxon>Pseudomonadota</taxon>
        <taxon>Betaproteobacteria</taxon>
        <taxon>Rhodocyclales</taxon>
        <taxon>Zoogloeaceae</taxon>
        <taxon>Pseudazoarcus</taxon>
    </lineage>
</organism>
<comment type="similarity">
    <text evidence="1">Belongs to the AB hydrolase superfamily. AB hydrolase 4 family.</text>
</comment>